<keyword evidence="2" id="KW-0863">Zinc-finger</keyword>
<feature type="compositionally biased region" description="Low complexity" evidence="5">
    <location>
        <begin position="129"/>
        <end position="160"/>
    </location>
</feature>
<feature type="compositionally biased region" description="Basic and acidic residues" evidence="5">
    <location>
        <begin position="247"/>
        <end position="256"/>
    </location>
</feature>
<dbReference type="GeneID" id="20036502"/>
<dbReference type="OrthoDB" id="31154at2759"/>
<evidence type="ECO:0000313" key="7">
    <source>
        <dbReference type="Proteomes" id="UP000030640"/>
    </source>
</evidence>
<feature type="compositionally biased region" description="Basic residues" evidence="5">
    <location>
        <begin position="175"/>
        <end position="188"/>
    </location>
</feature>
<keyword evidence="4" id="KW-0175">Coiled coil</keyword>
<feature type="compositionally biased region" description="Basic and acidic residues" evidence="5">
    <location>
        <begin position="161"/>
        <end position="174"/>
    </location>
</feature>
<dbReference type="PANTHER" id="PTHR31437:SF1">
    <property type="entry name" value="PROTEIN SREK1IP1"/>
    <property type="match status" value="1"/>
</dbReference>
<name>W7A964_9APIC</name>
<feature type="coiled-coil region" evidence="4">
    <location>
        <begin position="41"/>
        <end position="68"/>
    </location>
</feature>
<keyword evidence="7" id="KW-1185">Reference proteome</keyword>
<dbReference type="PANTHER" id="PTHR31437">
    <property type="entry name" value="SREK1IP1 FAMILY MEMBER"/>
    <property type="match status" value="1"/>
</dbReference>
<feature type="compositionally biased region" description="Basic residues" evidence="5">
    <location>
        <begin position="201"/>
        <end position="220"/>
    </location>
</feature>
<dbReference type="Proteomes" id="UP000030640">
    <property type="component" value="Unassembled WGS sequence"/>
</dbReference>
<evidence type="ECO:0000256" key="4">
    <source>
        <dbReference type="SAM" id="Coils"/>
    </source>
</evidence>
<dbReference type="GO" id="GO:0008270">
    <property type="term" value="F:zinc ion binding"/>
    <property type="evidence" value="ECO:0007669"/>
    <property type="project" value="UniProtKB-KW"/>
</dbReference>
<dbReference type="VEuPathDB" id="PlasmoDB:C922_01228"/>
<proteinExistence type="predicted"/>
<evidence type="ECO:0000256" key="2">
    <source>
        <dbReference type="ARBA" id="ARBA00022771"/>
    </source>
</evidence>
<organism evidence="6 7">
    <name type="scientific">Plasmodium inui San Antonio 1</name>
    <dbReference type="NCBI Taxonomy" id="1237626"/>
    <lineage>
        <taxon>Eukaryota</taxon>
        <taxon>Sar</taxon>
        <taxon>Alveolata</taxon>
        <taxon>Apicomplexa</taxon>
        <taxon>Aconoidasida</taxon>
        <taxon>Haemosporida</taxon>
        <taxon>Plasmodiidae</taxon>
        <taxon>Plasmodium</taxon>
        <taxon>Plasmodium (Plasmodium)</taxon>
    </lineage>
</organism>
<feature type="compositionally biased region" description="Basic and acidic residues" evidence="5">
    <location>
        <begin position="189"/>
        <end position="200"/>
    </location>
</feature>
<reference evidence="6 7" key="1">
    <citation type="submission" date="2013-02" db="EMBL/GenBank/DDBJ databases">
        <title>The Genome Sequence of Plasmodium inui San Antonio 1.</title>
        <authorList>
            <consortium name="The Broad Institute Genome Sequencing Platform"/>
            <consortium name="The Broad Institute Genome Sequencing Center for Infectious Disease"/>
            <person name="Neafsey D."/>
            <person name="Cheeseman I."/>
            <person name="Volkman S."/>
            <person name="Adams J."/>
            <person name="Walker B."/>
            <person name="Young S.K."/>
            <person name="Zeng Q."/>
            <person name="Gargeya S."/>
            <person name="Fitzgerald M."/>
            <person name="Haas B."/>
            <person name="Abouelleil A."/>
            <person name="Alvarado L."/>
            <person name="Arachchi H.M."/>
            <person name="Berlin A.M."/>
            <person name="Chapman S.B."/>
            <person name="Dewar J."/>
            <person name="Goldberg J."/>
            <person name="Griggs A."/>
            <person name="Gujja S."/>
            <person name="Hansen M."/>
            <person name="Howarth C."/>
            <person name="Imamovic A."/>
            <person name="Larimer J."/>
            <person name="McCowan C."/>
            <person name="Murphy C."/>
            <person name="Neiman D."/>
            <person name="Pearson M."/>
            <person name="Priest M."/>
            <person name="Roberts A."/>
            <person name="Saif S."/>
            <person name="Shea T."/>
            <person name="Sisk P."/>
            <person name="Sykes S."/>
            <person name="Wortman J."/>
            <person name="Nusbaum C."/>
            <person name="Birren B."/>
        </authorList>
    </citation>
    <scope>NUCLEOTIDE SEQUENCE [LARGE SCALE GENOMIC DNA]</scope>
    <source>
        <strain evidence="6 7">San Antonio 1</strain>
    </source>
</reference>
<evidence type="ECO:0000256" key="1">
    <source>
        <dbReference type="ARBA" id="ARBA00022723"/>
    </source>
</evidence>
<evidence type="ECO:0000256" key="5">
    <source>
        <dbReference type="SAM" id="MobiDB-lite"/>
    </source>
</evidence>
<protein>
    <submittedName>
        <fullName evidence="6">Uncharacterized protein</fullName>
    </submittedName>
</protein>
<dbReference type="RefSeq" id="XP_008815058.1">
    <property type="nucleotide sequence ID" value="XM_008816836.1"/>
</dbReference>
<evidence type="ECO:0000256" key="3">
    <source>
        <dbReference type="ARBA" id="ARBA00022833"/>
    </source>
</evidence>
<sequence length="285" mass="33065">MPSKAGRVRMPPDNRLPVSASLKTSDIWKNSVGYDPYASVEEINKRELKKQEETNEEINEKAKSLFSLARLTGTASATIPGACTLCNHIGHLPYQCRNLISLEKLNFQSDIKEEAEDDLKERRNLGIVSDSDGSDGSSSDDGSDSSSGRSSSGERSSSGTRDSRDSAREKTKKEKDKKRRRKREKRRDKREGRSWKEESRSHRKERSSHRKESRSHKREKRTHEEKRSRKHEKRTRKDKAERRRHSSRDSDKPNVKKKEKRKRRTTETYEESVRGKRHRRSSSSS</sequence>
<dbReference type="EMBL" id="KI965463">
    <property type="protein sequence ID" value="EUD68210.1"/>
    <property type="molecule type" value="Genomic_DNA"/>
</dbReference>
<feature type="compositionally biased region" description="Basic and acidic residues" evidence="5">
    <location>
        <begin position="265"/>
        <end position="274"/>
    </location>
</feature>
<feature type="region of interest" description="Disordered" evidence="5">
    <location>
        <begin position="117"/>
        <end position="285"/>
    </location>
</feature>
<feature type="compositionally biased region" description="Basic residues" evidence="5">
    <location>
        <begin position="275"/>
        <end position="285"/>
    </location>
</feature>
<keyword evidence="3" id="KW-0862">Zinc</keyword>
<accession>W7A964</accession>
<feature type="compositionally biased region" description="Basic residues" evidence="5">
    <location>
        <begin position="228"/>
        <end position="246"/>
    </location>
</feature>
<gene>
    <name evidence="6" type="ORF">C922_01228</name>
</gene>
<keyword evidence="1" id="KW-0479">Metal-binding</keyword>
<dbReference type="AlphaFoldDB" id="W7A964"/>
<evidence type="ECO:0000313" key="6">
    <source>
        <dbReference type="EMBL" id="EUD68210.1"/>
    </source>
</evidence>